<dbReference type="EMBL" id="MG452722">
    <property type="protein sequence ID" value="AZB49200.1"/>
    <property type="molecule type" value="Genomic_DNA"/>
</dbReference>
<dbReference type="GO" id="GO:0009134">
    <property type="term" value="P:nucleoside diphosphate catabolic process"/>
    <property type="evidence" value="ECO:0007669"/>
    <property type="project" value="TreeGrafter"/>
</dbReference>
<dbReference type="Proteomes" id="UP000677407">
    <property type="component" value="Segment"/>
</dbReference>
<name>A0A3S5HA16_9GAMA</name>
<dbReference type="PANTHER" id="PTHR11782:SF83">
    <property type="entry name" value="GUANOSINE-DIPHOSPHATASE"/>
    <property type="match status" value="1"/>
</dbReference>
<organism evidence="3">
    <name type="scientific">Phascolarctid gammaherpesvirus 1</name>
    <dbReference type="NCBI Taxonomy" id="2249313"/>
    <lineage>
        <taxon>Viruses</taxon>
        <taxon>Duplodnaviria</taxon>
        <taxon>Heunggongvirae</taxon>
        <taxon>Peploviricota</taxon>
        <taxon>Herviviricetes</taxon>
        <taxon>Herpesvirales</taxon>
        <taxon>Orthoherpesviridae</taxon>
        <taxon>Gammaherpesvirinae</taxon>
        <taxon>Manticavirus</taxon>
        <taxon>Manticavirus phascolarctidgamma1</taxon>
    </lineage>
</organism>
<dbReference type="GO" id="GO:0045134">
    <property type="term" value="F:UDP phosphatase activity"/>
    <property type="evidence" value="ECO:0007669"/>
    <property type="project" value="TreeGrafter"/>
</dbReference>
<dbReference type="GO" id="GO:0005886">
    <property type="term" value="C:plasma membrane"/>
    <property type="evidence" value="ECO:0007669"/>
    <property type="project" value="TreeGrafter"/>
</dbReference>
<evidence type="ECO:0000313" key="4">
    <source>
        <dbReference type="Proteomes" id="UP000677407"/>
    </source>
</evidence>
<proteinExistence type="predicted"/>
<evidence type="ECO:0000256" key="1">
    <source>
        <dbReference type="ARBA" id="ARBA00022801"/>
    </source>
</evidence>
<dbReference type="CDD" id="cd24044">
    <property type="entry name" value="ASKHA_NBD_NTPDase1-like"/>
    <property type="match status" value="1"/>
</dbReference>
<keyword evidence="2" id="KW-0472">Membrane</keyword>
<keyword evidence="2" id="KW-0812">Transmembrane</keyword>
<dbReference type="GO" id="GO:0004382">
    <property type="term" value="F:GDP phosphatase activity"/>
    <property type="evidence" value="ECO:0007669"/>
    <property type="project" value="TreeGrafter"/>
</dbReference>
<evidence type="ECO:0000256" key="2">
    <source>
        <dbReference type="SAM" id="Phobius"/>
    </source>
</evidence>
<feature type="transmembrane region" description="Helical" evidence="2">
    <location>
        <begin position="17"/>
        <end position="36"/>
    </location>
</feature>
<keyword evidence="2" id="KW-1133">Transmembrane helix</keyword>
<feature type="transmembrane region" description="Helical" evidence="2">
    <location>
        <begin position="465"/>
        <end position="488"/>
    </location>
</feature>
<dbReference type="GO" id="GO:0017111">
    <property type="term" value="F:ribonucleoside triphosphate phosphatase activity"/>
    <property type="evidence" value="ECO:0007669"/>
    <property type="project" value="TreeGrafter"/>
</dbReference>
<keyword evidence="4" id="KW-1185">Reference proteome</keyword>
<dbReference type="GeneID" id="65102755"/>
<evidence type="ECO:0000313" key="3">
    <source>
        <dbReference type="EMBL" id="AZB49200.1"/>
    </source>
</evidence>
<protein>
    <submittedName>
        <fullName evidence="3">Ectonucleoside triphosphate diphosphohydrolase</fullName>
    </submittedName>
</protein>
<dbReference type="KEGG" id="vg:65102755"/>
<dbReference type="Gene3D" id="3.30.420.150">
    <property type="entry name" value="Exopolyphosphatase. Domain 2"/>
    <property type="match status" value="1"/>
</dbReference>
<dbReference type="InterPro" id="IPR000407">
    <property type="entry name" value="GDA1_CD39_NTPase"/>
</dbReference>
<sequence>MARPQVSRLLGSYKLRLALATLNFILCVAGLVIIIGNPLSTTYHENFGIAVDAGSSHTTMYLYSVSKIARNKTHLTRQIESCQVDGEGLATYSKYPKQAPVPFYKCTEQLTKKIPLPLRHATPLHIVGTAGMRLLNSSQPQQSQEIQKELQTYLQSHTGLGGSRRVIILSGESESLHGWIAVNYLTETLTRYSLAQYRLTRPYFEGPRGMFDMGGASTQVAFAVEGNHNSQVLPVTLFGKEYHVAASSYLCYGQDQFRQIILGNMYMESNGSSVSFPCFHEGYTDNVTLLPQTENPCSNLANKTILHVTGTGNVTQCRELLSSQLNLTGTDRPPICQQNTTILTNLTYYAVSGYYYTFDFLNLTKVDNADTVREKIDMFCLRNWTDVSSDYPKQLKWLYNYCLSANYIHILLTQCYGFDNSTWKNLNFVHKLEGTEVGWALGYMLNLTNSMDVQTGYISTWGTPILLFSLCGILVCVYMLLVPISGILTKQIKNIKIYVINWTPHQQPPRYTHTF</sequence>
<dbReference type="Pfam" id="PF01150">
    <property type="entry name" value="GDA1_CD39"/>
    <property type="match status" value="1"/>
</dbReference>
<reference evidence="3" key="1">
    <citation type="submission" date="2017-11" db="EMBL/GenBank/DDBJ databases">
        <title>The distinct marsupial branch of gammaherpesviruses includes novel host-derived genes seldom found in other viruses.</title>
        <authorList>
            <person name="Vaz P.K."/>
        </authorList>
    </citation>
    <scope>NUCLEOTIDE SEQUENCE</scope>
    <source>
        <strain evidence="3">36M/11</strain>
    </source>
</reference>
<dbReference type="PANTHER" id="PTHR11782">
    <property type="entry name" value="ADENOSINE/GUANOSINE DIPHOSPHATASE"/>
    <property type="match status" value="1"/>
</dbReference>
<gene>
    <name evidence="3" type="primary">V4</name>
</gene>
<dbReference type="Gene3D" id="3.30.420.40">
    <property type="match status" value="1"/>
</dbReference>
<dbReference type="RefSeq" id="YP_010087470.1">
    <property type="nucleotide sequence ID" value="NC_055555.1"/>
</dbReference>
<accession>A0A3S5HA16</accession>
<keyword evidence="1 3" id="KW-0378">Hydrolase</keyword>